<dbReference type="GO" id="GO:0008198">
    <property type="term" value="F:ferrous iron binding"/>
    <property type="evidence" value="ECO:0007669"/>
    <property type="project" value="TreeGrafter"/>
</dbReference>
<dbReference type="Pfam" id="PF01491">
    <property type="entry name" value="Frataxin_Cyay"/>
    <property type="match status" value="1"/>
</dbReference>
<dbReference type="EMBL" id="KZ155839">
    <property type="protein sequence ID" value="OUS42049.1"/>
    <property type="molecule type" value="Genomic_DNA"/>
</dbReference>
<dbReference type="Gene3D" id="3.30.920.10">
    <property type="entry name" value="Frataxin/CyaY"/>
    <property type="match status" value="1"/>
</dbReference>
<dbReference type="SUPFAM" id="SSF55387">
    <property type="entry name" value="Frataxin/Nqo15-like"/>
    <property type="match status" value="1"/>
</dbReference>
<dbReference type="InterPro" id="IPR020895">
    <property type="entry name" value="Frataxin_CS"/>
</dbReference>
<dbReference type="GO" id="GO:0005739">
    <property type="term" value="C:mitochondrion"/>
    <property type="evidence" value="ECO:0007669"/>
    <property type="project" value="TreeGrafter"/>
</dbReference>
<protein>
    <recommendedName>
        <fullName evidence="5">Ferroxidase</fullName>
    </recommendedName>
</protein>
<dbReference type="GO" id="GO:0006879">
    <property type="term" value="P:intracellular iron ion homeostasis"/>
    <property type="evidence" value="ECO:0007669"/>
    <property type="project" value="TreeGrafter"/>
</dbReference>
<dbReference type="GO" id="GO:0008199">
    <property type="term" value="F:ferric iron binding"/>
    <property type="evidence" value="ECO:0007669"/>
    <property type="project" value="InterPro"/>
</dbReference>
<dbReference type="PROSITE" id="PS50810">
    <property type="entry name" value="FRATAXIN_2"/>
    <property type="match status" value="1"/>
</dbReference>
<gene>
    <name evidence="4" type="ORF">BE221DRAFT_63502</name>
</gene>
<dbReference type="InterPro" id="IPR036524">
    <property type="entry name" value="Frataxin/CyaY_sf"/>
</dbReference>
<dbReference type="PANTHER" id="PTHR16821">
    <property type="entry name" value="FRATAXIN"/>
    <property type="match status" value="1"/>
</dbReference>
<dbReference type="Proteomes" id="UP000195557">
    <property type="component" value="Unassembled WGS sequence"/>
</dbReference>
<evidence type="ECO:0000313" key="4">
    <source>
        <dbReference type="EMBL" id="OUS42049.1"/>
    </source>
</evidence>
<dbReference type="SMART" id="SM01219">
    <property type="entry name" value="Frataxin_Cyay"/>
    <property type="match status" value="1"/>
</dbReference>
<keyword evidence="2" id="KW-0406">Ion transport</keyword>
<dbReference type="GO" id="GO:0051537">
    <property type="term" value="F:2 iron, 2 sulfur cluster binding"/>
    <property type="evidence" value="ECO:0007669"/>
    <property type="project" value="TreeGrafter"/>
</dbReference>
<proteinExistence type="inferred from homology"/>
<organism evidence="4">
    <name type="scientific">Ostreococcus tauri</name>
    <name type="common">Marine green alga</name>
    <dbReference type="NCBI Taxonomy" id="70448"/>
    <lineage>
        <taxon>Eukaryota</taxon>
        <taxon>Viridiplantae</taxon>
        <taxon>Chlorophyta</taxon>
        <taxon>Mamiellophyceae</taxon>
        <taxon>Mamiellales</taxon>
        <taxon>Bathycoccaceae</taxon>
        <taxon>Ostreococcus</taxon>
    </lineage>
</organism>
<keyword evidence="2" id="KW-0813">Transport</keyword>
<dbReference type="NCBIfam" id="TIGR03421">
    <property type="entry name" value="FeS_CyaY"/>
    <property type="match status" value="1"/>
</dbReference>
<comment type="similarity">
    <text evidence="1">Belongs to the frataxin family.</text>
</comment>
<evidence type="ECO:0008006" key="5">
    <source>
        <dbReference type="Google" id="ProtNLM"/>
    </source>
</evidence>
<dbReference type="GO" id="GO:0034986">
    <property type="term" value="F:iron chaperone activity"/>
    <property type="evidence" value="ECO:0007669"/>
    <property type="project" value="TreeGrafter"/>
</dbReference>
<dbReference type="AlphaFoldDB" id="A0A1Y5HXQ4"/>
<dbReference type="GO" id="GO:0016226">
    <property type="term" value="P:iron-sulfur cluster assembly"/>
    <property type="evidence" value="ECO:0007669"/>
    <property type="project" value="InterPro"/>
</dbReference>
<evidence type="ECO:0000256" key="2">
    <source>
        <dbReference type="ARBA" id="ARBA00022496"/>
    </source>
</evidence>
<dbReference type="PROSITE" id="PS01344">
    <property type="entry name" value="FRATAXIN_1"/>
    <property type="match status" value="1"/>
</dbReference>
<dbReference type="InterPro" id="IPR002908">
    <property type="entry name" value="Frataxin/CyaY"/>
</dbReference>
<sequence>MQLFATTADGGHQSRLKYNFNDSVDRILRHIHDTVEVWSEDAGVRGSDTTFEMGVVTLSFGSRGTFVLNKQTPVQELWLSSPVSGPSHYTFCDRTRTWRDKRSRVELLPLLEQEIHKISSSTGLKLRE</sequence>
<reference evidence="4" key="1">
    <citation type="submission" date="2017-04" db="EMBL/GenBank/DDBJ databases">
        <title>Population genomics of picophytoplankton unveils novel chromosome hypervariability.</title>
        <authorList>
            <consortium name="DOE Joint Genome Institute"/>
            <person name="Blanc-Mathieu R."/>
            <person name="Krasovec M."/>
            <person name="Hebrard M."/>
            <person name="Yau S."/>
            <person name="Desgranges E."/>
            <person name="Martin J."/>
            <person name="Schackwitz W."/>
            <person name="Kuo A."/>
            <person name="Salin G."/>
            <person name="Donnadieu C."/>
            <person name="Desdevises Y."/>
            <person name="Sanchez-Ferandin S."/>
            <person name="Moreau H."/>
            <person name="Rivals E."/>
            <person name="Grigoriev I.V."/>
            <person name="Grimsley N."/>
            <person name="Eyre-Walker A."/>
            <person name="Piganeau G."/>
        </authorList>
    </citation>
    <scope>NUCLEOTIDE SEQUENCE [LARGE SCALE GENOMIC DNA]</scope>
    <source>
        <strain evidence="4">RCC 1115</strain>
    </source>
</reference>
<dbReference type="PANTHER" id="PTHR16821:SF2">
    <property type="entry name" value="FRATAXIN, MITOCHONDRIAL"/>
    <property type="match status" value="1"/>
</dbReference>
<evidence type="ECO:0000256" key="3">
    <source>
        <dbReference type="ARBA" id="ARBA00023004"/>
    </source>
</evidence>
<keyword evidence="2" id="KW-0410">Iron transport</keyword>
<name>A0A1Y5HXQ4_OSTTA</name>
<evidence type="ECO:0000256" key="1">
    <source>
        <dbReference type="ARBA" id="ARBA00008183"/>
    </source>
</evidence>
<dbReference type="GO" id="GO:0006826">
    <property type="term" value="P:iron ion transport"/>
    <property type="evidence" value="ECO:0007669"/>
    <property type="project" value="UniProtKB-KW"/>
</dbReference>
<keyword evidence="3" id="KW-0408">Iron</keyword>
<accession>A0A1Y5HXQ4</accession>
<dbReference type="GO" id="GO:0004322">
    <property type="term" value="F:ferroxidase activity"/>
    <property type="evidence" value="ECO:0007669"/>
    <property type="project" value="TreeGrafter"/>
</dbReference>